<dbReference type="Pfam" id="PF07734">
    <property type="entry name" value="FBA_1"/>
    <property type="match status" value="1"/>
</dbReference>
<dbReference type="InterPro" id="IPR017451">
    <property type="entry name" value="F-box-assoc_interact_dom"/>
</dbReference>
<reference evidence="2 3" key="1">
    <citation type="submission" date="2024-06" db="EMBL/GenBank/DDBJ databases">
        <title>A chromosome level genome sequence of Diviner's sage (Salvia divinorum).</title>
        <authorList>
            <person name="Ford S.A."/>
            <person name="Ro D.-K."/>
            <person name="Ness R.W."/>
            <person name="Phillips M.A."/>
        </authorList>
    </citation>
    <scope>NUCLEOTIDE SEQUENCE [LARGE SCALE GENOMIC DNA]</scope>
    <source>
        <strain evidence="2">SAF-2024a</strain>
        <tissue evidence="2">Leaf</tissue>
    </source>
</reference>
<comment type="caution">
    <text evidence="2">The sequence shown here is derived from an EMBL/GenBank/DDBJ whole genome shotgun (WGS) entry which is preliminary data.</text>
</comment>
<feature type="domain" description="F-box" evidence="1">
    <location>
        <begin position="9"/>
        <end position="49"/>
    </location>
</feature>
<evidence type="ECO:0000259" key="1">
    <source>
        <dbReference type="SMART" id="SM00256"/>
    </source>
</evidence>
<dbReference type="InterPro" id="IPR006527">
    <property type="entry name" value="F-box-assoc_dom_typ1"/>
</dbReference>
<dbReference type="PANTHER" id="PTHR31672:SF13">
    <property type="entry name" value="F-BOX PROTEIN CPR30-LIKE"/>
    <property type="match status" value="1"/>
</dbReference>
<protein>
    <submittedName>
        <fullName evidence="2">F-box protein-like protein</fullName>
    </submittedName>
</protein>
<dbReference type="Pfam" id="PF00646">
    <property type="entry name" value="F-box"/>
    <property type="match status" value="1"/>
</dbReference>
<dbReference type="SUPFAM" id="SSF81383">
    <property type="entry name" value="F-box domain"/>
    <property type="match status" value="1"/>
</dbReference>
<organism evidence="2 3">
    <name type="scientific">Salvia divinorum</name>
    <name type="common">Maria pastora</name>
    <name type="synonym">Diviner's sage</name>
    <dbReference type="NCBI Taxonomy" id="28513"/>
    <lineage>
        <taxon>Eukaryota</taxon>
        <taxon>Viridiplantae</taxon>
        <taxon>Streptophyta</taxon>
        <taxon>Embryophyta</taxon>
        <taxon>Tracheophyta</taxon>
        <taxon>Spermatophyta</taxon>
        <taxon>Magnoliopsida</taxon>
        <taxon>eudicotyledons</taxon>
        <taxon>Gunneridae</taxon>
        <taxon>Pentapetalae</taxon>
        <taxon>asterids</taxon>
        <taxon>lamiids</taxon>
        <taxon>Lamiales</taxon>
        <taxon>Lamiaceae</taxon>
        <taxon>Nepetoideae</taxon>
        <taxon>Mentheae</taxon>
        <taxon>Salviinae</taxon>
        <taxon>Salvia</taxon>
        <taxon>Salvia subgen. Calosphace</taxon>
    </lineage>
</organism>
<evidence type="ECO:0000313" key="3">
    <source>
        <dbReference type="Proteomes" id="UP001567538"/>
    </source>
</evidence>
<dbReference type="Gene3D" id="1.20.1280.50">
    <property type="match status" value="1"/>
</dbReference>
<dbReference type="NCBIfam" id="TIGR01640">
    <property type="entry name" value="F_box_assoc_1"/>
    <property type="match status" value="1"/>
</dbReference>
<dbReference type="AlphaFoldDB" id="A0ABD1FPH7"/>
<evidence type="ECO:0000313" key="2">
    <source>
        <dbReference type="EMBL" id="KAL1533736.1"/>
    </source>
</evidence>
<name>A0ABD1FPH7_SALDI</name>
<gene>
    <name evidence="2" type="ORF">AAHA92_33583</name>
</gene>
<dbReference type="InterPro" id="IPR036047">
    <property type="entry name" value="F-box-like_dom_sf"/>
</dbReference>
<proteinExistence type="predicted"/>
<dbReference type="InterPro" id="IPR001810">
    <property type="entry name" value="F-box_dom"/>
</dbReference>
<keyword evidence="3" id="KW-1185">Reference proteome</keyword>
<accession>A0ABD1FPH7</accession>
<dbReference type="Proteomes" id="UP001567538">
    <property type="component" value="Unassembled WGS sequence"/>
</dbReference>
<dbReference type="InterPro" id="IPR050796">
    <property type="entry name" value="SCF_F-box_component"/>
</dbReference>
<dbReference type="PANTHER" id="PTHR31672">
    <property type="entry name" value="BNACNNG10540D PROTEIN"/>
    <property type="match status" value="1"/>
</dbReference>
<dbReference type="EMBL" id="JBEAFC010000014">
    <property type="protein sequence ID" value="KAL1533736.1"/>
    <property type="molecule type" value="Genomic_DNA"/>
</dbReference>
<dbReference type="SMART" id="SM00256">
    <property type="entry name" value="FBOX"/>
    <property type="match status" value="1"/>
</dbReference>
<sequence length="369" mass="42166">MEQDLFKILPSELTANILSRLPLRSISISKCVSKPWLNLLQSDDFVKSKIKTPPAVARLIPMTENSTQCTIFGFKDQDEADVESHALHFRPLTDLDIPHGNLASIYRARQTNGLLLLYSSVECYIYICNPITRQYIELCCPVEYISIYVLSFGFGVSKISGQYKVVCINVFGSDPYSVYTLGTGTWRRVEPGPASGCKFDFHAYVECNGNLHWIAYDSAKIFWICAFDLETECFSTLAAPTVDELAVDVKLNVWRDCLCLSYTLDHKVVIWLMKEYQVEESWTMKYQISTIDFAWNTMNVCPIKIFENGDVLMYPEEMCFIYYSNKTRTNRLIGMLTDATSEDDISSFMIYTPSLFSLKNFGVENVISF</sequence>